<keyword evidence="3" id="KW-1185">Reference proteome</keyword>
<name>A0A1M7Q2V2_9ACTN</name>
<gene>
    <name evidence="2" type="ORF">SAMN05216499_12877</name>
</gene>
<evidence type="ECO:0000313" key="2">
    <source>
        <dbReference type="EMBL" id="SHN24491.1"/>
    </source>
</evidence>
<dbReference type="Proteomes" id="UP000184111">
    <property type="component" value="Unassembled WGS sequence"/>
</dbReference>
<proteinExistence type="predicted"/>
<dbReference type="PANTHER" id="PTHR38589:SF1">
    <property type="entry name" value="BLR0621 PROTEIN"/>
    <property type="match status" value="1"/>
</dbReference>
<dbReference type="EMBL" id="FRBI01000028">
    <property type="protein sequence ID" value="SHN24491.1"/>
    <property type="molecule type" value="Genomic_DNA"/>
</dbReference>
<evidence type="ECO:0000256" key="1">
    <source>
        <dbReference type="SAM" id="SignalP"/>
    </source>
</evidence>
<protein>
    <submittedName>
        <fullName evidence="2">L,D-peptidoglycan transpeptidase YkuD, ErfK/YbiS/YcfS/YnhG family</fullName>
    </submittedName>
</protein>
<sequence>MRTPTAAAAAAALALVTAVTTAGGAAATAPAPPALADAGGGSQLIVATAPTAGATSGTLAWWQRTRGSWHEAGTAAARFGSHGLTDGATRTQGTGTTPTGLYGLPFAFGAAAAPAGTALPYRAVHASSWWCEDAASASYNRWVSPLPADCRAGESEHLADYPTQYAHAVVIDFNYTAPVKGRGAGIFLHVNGRGATAGCVSLPADALARVLAWLRPAAHPHIAIGTAGGPLDVTRY</sequence>
<organism evidence="2 3">
    <name type="scientific">Actinacidiphila paucisporea</name>
    <dbReference type="NCBI Taxonomy" id="310782"/>
    <lineage>
        <taxon>Bacteria</taxon>
        <taxon>Bacillati</taxon>
        <taxon>Actinomycetota</taxon>
        <taxon>Actinomycetes</taxon>
        <taxon>Kitasatosporales</taxon>
        <taxon>Streptomycetaceae</taxon>
        <taxon>Actinacidiphila</taxon>
    </lineage>
</organism>
<dbReference type="RefSeq" id="WP_073502157.1">
    <property type="nucleotide sequence ID" value="NZ_FRBI01000028.1"/>
</dbReference>
<dbReference type="PANTHER" id="PTHR38589">
    <property type="entry name" value="BLR0621 PROTEIN"/>
    <property type="match status" value="1"/>
</dbReference>
<feature type="signal peptide" evidence="1">
    <location>
        <begin position="1"/>
        <end position="22"/>
    </location>
</feature>
<dbReference type="AlphaFoldDB" id="A0A1M7Q2V2"/>
<dbReference type="STRING" id="310782.SAMN05216499_12877"/>
<feature type="chain" id="PRO_5038676425" evidence="1">
    <location>
        <begin position="23"/>
        <end position="236"/>
    </location>
</feature>
<reference evidence="2 3" key="1">
    <citation type="submission" date="2016-11" db="EMBL/GenBank/DDBJ databases">
        <authorList>
            <person name="Jaros S."/>
            <person name="Januszkiewicz K."/>
            <person name="Wedrychowicz H."/>
        </authorList>
    </citation>
    <scope>NUCLEOTIDE SEQUENCE [LARGE SCALE GENOMIC DNA]</scope>
    <source>
        <strain evidence="2 3">CGMCC 4.2025</strain>
    </source>
</reference>
<evidence type="ECO:0000313" key="3">
    <source>
        <dbReference type="Proteomes" id="UP000184111"/>
    </source>
</evidence>
<accession>A0A1M7Q2V2</accession>
<keyword evidence="1" id="KW-0732">Signal</keyword>